<keyword evidence="2" id="KW-0690">Ribosome biogenesis</keyword>
<evidence type="ECO:0000259" key="4">
    <source>
        <dbReference type="PROSITE" id="PS51358"/>
    </source>
</evidence>
<keyword evidence="6" id="KW-1185">Reference proteome</keyword>
<evidence type="ECO:0000256" key="1">
    <source>
        <dbReference type="ARBA" id="ARBA00004604"/>
    </source>
</evidence>
<evidence type="ECO:0000256" key="2">
    <source>
        <dbReference type="ARBA" id="ARBA00022517"/>
    </source>
</evidence>
<sequence>MLAAKAALAIRYDALGEDTNAQLGVETRAKLEVRLRNLEEKGLKRISGTGKALARADKYQHKR</sequence>
<keyword evidence="3" id="KW-0539">Nucleus</keyword>
<dbReference type="Gene3D" id="1.10.246.90">
    <property type="entry name" value="Nop domain"/>
    <property type="match status" value="1"/>
</dbReference>
<dbReference type="PROSITE" id="PS51358">
    <property type="entry name" value="NOP"/>
    <property type="match status" value="1"/>
</dbReference>
<dbReference type="EMBL" id="KV923189">
    <property type="protein sequence ID" value="PIN95388.1"/>
    <property type="molecule type" value="Genomic_DNA"/>
</dbReference>
<dbReference type="InterPro" id="IPR036070">
    <property type="entry name" value="Nop_dom_sf"/>
</dbReference>
<gene>
    <name evidence="5" type="ORF">AB205_0119140</name>
</gene>
<dbReference type="GO" id="GO:0031428">
    <property type="term" value="C:box C/D methylation guide snoRNP complex"/>
    <property type="evidence" value="ECO:0007669"/>
    <property type="project" value="InterPro"/>
</dbReference>
<dbReference type="OrthoDB" id="6780543at2759"/>
<evidence type="ECO:0000313" key="6">
    <source>
        <dbReference type="Proteomes" id="UP000228934"/>
    </source>
</evidence>
<dbReference type="Proteomes" id="UP000228934">
    <property type="component" value="Unassembled WGS sequence"/>
</dbReference>
<dbReference type="InterPro" id="IPR002687">
    <property type="entry name" value="Nop_dom"/>
</dbReference>
<name>A0A2G9NWD5_AQUCT</name>
<dbReference type="SUPFAM" id="SSF89124">
    <property type="entry name" value="Nop domain"/>
    <property type="match status" value="1"/>
</dbReference>
<dbReference type="PANTHER" id="PTHR10894:SF1">
    <property type="entry name" value="NUCLEOLAR PROTEIN 58"/>
    <property type="match status" value="1"/>
</dbReference>
<dbReference type="GO" id="GO:0042254">
    <property type="term" value="P:ribosome biogenesis"/>
    <property type="evidence" value="ECO:0007669"/>
    <property type="project" value="UniProtKB-KW"/>
</dbReference>
<feature type="domain" description="Nop" evidence="4">
    <location>
        <begin position="1"/>
        <end position="40"/>
    </location>
</feature>
<dbReference type="InterPro" id="IPR045056">
    <property type="entry name" value="Nop56/Nop58"/>
</dbReference>
<dbReference type="GO" id="GO:0032040">
    <property type="term" value="C:small-subunit processome"/>
    <property type="evidence" value="ECO:0007669"/>
    <property type="project" value="InterPro"/>
</dbReference>
<comment type="subcellular location">
    <subcellularLocation>
        <location evidence="1">Nucleus</location>
        <location evidence="1">Nucleolus</location>
    </subcellularLocation>
</comment>
<reference evidence="6" key="1">
    <citation type="journal article" date="2017" name="Nat. Commun.">
        <title>The North American bullfrog draft genome provides insight into hormonal regulation of long noncoding RNA.</title>
        <authorList>
            <person name="Hammond S.A."/>
            <person name="Warren R.L."/>
            <person name="Vandervalk B.P."/>
            <person name="Kucuk E."/>
            <person name="Khan H."/>
            <person name="Gibb E.A."/>
            <person name="Pandoh P."/>
            <person name="Kirk H."/>
            <person name="Zhao Y."/>
            <person name="Jones M."/>
            <person name="Mungall A.J."/>
            <person name="Coope R."/>
            <person name="Pleasance S."/>
            <person name="Moore R.A."/>
            <person name="Holt R.A."/>
            <person name="Round J.M."/>
            <person name="Ohora S."/>
            <person name="Walle B.V."/>
            <person name="Veldhoen N."/>
            <person name="Helbing C.C."/>
            <person name="Birol I."/>
        </authorList>
    </citation>
    <scope>NUCLEOTIDE SEQUENCE [LARGE SCALE GENOMIC DNA]</scope>
</reference>
<protein>
    <recommendedName>
        <fullName evidence="4">Nop domain-containing protein</fullName>
    </recommendedName>
</protein>
<dbReference type="PANTHER" id="PTHR10894">
    <property type="entry name" value="NUCLEOLAR PROTEIN 5 NUCLEOLAR PROTEIN NOP5 NOP58"/>
    <property type="match status" value="1"/>
</dbReference>
<evidence type="ECO:0000313" key="5">
    <source>
        <dbReference type="EMBL" id="PIN95388.1"/>
    </source>
</evidence>
<dbReference type="GO" id="GO:0030515">
    <property type="term" value="F:snoRNA binding"/>
    <property type="evidence" value="ECO:0007669"/>
    <property type="project" value="InterPro"/>
</dbReference>
<dbReference type="InterPro" id="IPR042239">
    <property type="entry name" value="Nop_C"/>
</dbReference>
<proteinExistence type="predicted"/>
<accession>A0A2G9NWD5</accession>
<dbReference type="AlphaFoldDB" id="A0A2G9NWD5"/>
<organism evidence="5 6">
    <name type="scientific">Aquarana catesbeiana</name>
    <name type="common">American bullfrog</name>
    <name type="synonym">Rana catesbeiana</name>
    <dbReference type="NCBI Taxonomy" id="8400"/>
    <lineage>
        <taxon>Eukaryota</taxon>
        <taxon>Metazoa</taxon>
        <taxon>Chordata</taxon>
        <taxon>Craniata</taxon>
        <taxon>Vertebrata</taxon>
        <taxon>Euteleostomi</taxon>
        <taxon>Amphibia</taxon>
        <taxon>Batrachia</taxon>
        <taxon>Anura</taxon>
        <taxon>Neobatrachia</taxon>
        <taxon>Ranoidea</taxon>
        <taxon>Ranidae</taxon>
        <taxon>Aquarana</taxon>
    </lineage>
</organism>
<evidence type="ECO:0000256" key="3">
    <source>
        <dbReference type="ARBA" id="ARBA00023242"/>
    </source>
</evidence>